<protein>
    <submittedName>
        <fullName evidence="1">Uncharacterized protein</fullName>
    </submittedName>
</protein>
<dbReference type="EMBL" id="GEDV01012602">
    <property type="protein sequence ID" value="JAP75955.1"/>
    <property type="molecule type" value="Transcribed_RNA"/>
</dbReference>
<reference evidence="1" key="1">
    <citation type="journal article" date="2016" name="Ticks Tick Borne Dis.">
        <title>De novo assembly and annotation of the salivary gland transcriptome of Rhipicephalus appendiculatus male and female ticks during blood feeding.</title>
        <authorList>
            <person name="de Castro M.H."/>
            <person name="de Klerk D."/>
            <person name="Pienaar R."/>
            <person name="Latif A.A."/>
            <person name="Rees D.J."/>
            <person name="Mans B.J."/>
        </authorList>
    </citation>
    <scope>NUCLEOTIDE SEQUENCE</scope>
    <source>
        <tissue evidence="1">Salivary glands</tissue>
    </source>
</reference>
<dbReference type="AlphaFoldDB" id="A0A131YBT7"/>
<proteinExistence type="predicted"/>
<accession>A0A131YBT7</accession>
<name>A0A131YBT7_RHIAP</name>
<sequence length="85" mass="9142">MEFCFISHVENTNAVVELHSLVVVFTQFGSVAFASLPREVVHGHRAAGFVKSCVLKARGEKRVGAGSSPVLAMPGDVINYIGIVW</sequence>
<organism evidence="1">
    <name type="scientific">Rhipicephalus appendiculatus</name>
    <name type="common">Brown ear tick</name>
    <dbReference type="NCBI Taxonomy" id="34631"/>
    <lineage>
        <taxon>Eukaryota</taxon>
        <taxon>Metazoa</taxon>
        <taxon>Ecdysozoa</taxon>
        <taxon>Arthropoda</taxon>
        <taxon>Chelicerata</taxon>
        <taxon>Arachnida</taxon>
        <taxon>Acari</taxon>
        <taxon>Parasitiformes</taxon>
        <taxon>Ixodida</taxon>
        <taxon>Ixodoidea</taxon>
        <taxon>Ixodidae</taxon>
        <taxon>Rhipicephalinae</taxon>
        <taxon>Rhipicephalus</taxon>
        <taxon>Rhipicephalus</taxon>
    </lineage>
</organism>
<evidence type="ECO:0000313" key="1">
    <source>
        <dbReference type="EMBL" id="JAP75955.1"/>
    </source>
</evidence>